<keyword evidence="2" id="KW-1185">Reference proteome</keyword>
<dbReference type="AlphaFoldDB" id="A0A8J3XU75"/>
<evidence type="ECO:0000313" key="1">
    <source>
        <dbReference type="EMBL" id="GII52835.1"/>
    </source>
</evidence>
<organism evidence="1 2">
    <name type="scientific">Planotetraspora thailandica</name>
    <dbReference type="NCBI Taxonomy" id="487172"/>
    <lineage>
        <taxon>Bacteria</taxon>
        <taxon>Bacillati</taxon>
        <taxon>Actinomycetota</taxon>
        <taxon>Actinomycetes</taxon>
        <taxon>Streptosporangiales</taxon>
        <taxon>Streptosporangiaceae</taxon>
        <taxon>Planotetraspora</taxon>
    </lineage>
</organism>
<dbReference type="Proteomes" id="UP000605992">
    <property type="component" value="Unassembled WGS sequence"/>
</dbReference>
<gene>
    <name evidence="1" type="ORF">Pth03_12240</name>
</gene>
<accession>A0A8J3XU75</accession>
<evidence type="ECO:0000313" key="2">
    <source>
        <dbReference type="Proteomes" id="UP000605992"/>
    </source>
</evidence>
<protein>
    <submittedName>
        <fullName evidence="1">Uncharacterized protein</fullName>
    </submittedName>
</protein>
<reference evidence="1" key="1">
    <citation type="submission" date="2021-01" db="EMBL/GenBank/DDBJ databases">
        <title>Whole genome shotgun sequence of Planotetraspora thailandica NBRC 104271.</title>
        <authorList>
            <person name="Komaki H."/>
            <person name="Tamura T."/>
        </authorList>
    </citation>
    <scope>NUCLEOTIDE SEQUENCE</scope>
    <source>
        <strain evidence="1">NBRC 104271</strain>
    </source>
</reference>
<proteinExistence type="predicted"/>
<comment type="caution">
    <text evidence="1">The sequence shown here is derived from an EMBL/GenBank/DDBJ whole genome shotgun (WGS) entry which is preliminary data.</text>
</comment>
<dbReference type="RefSeq" id="WP_203943122.1">
    <property type="nucleotide sequence ID" value="NZ_BOOR01000007.1"/>
</dbReference>
<name>A0A8J3XU75_9ACTN</name>
<sequence>MEGGNRVLVRPFFQVPVRPWWCELYESPFYYPGTVVEIGRNGRDRVELDESLYPVPWGSRVQLFHTSEIHPYGCHCRECGTPGRDIYRFRADQERHREGGQA</sequence>
<dbReference type="EMBL" id="BOOR01000007">
    <property type="protein sequence ID" value="GII52835.1"/>
    <property type="molecule type" value="Genomic_DNA"/>
</dbReference>